<dbReference type="AlphaFoldDB" id="A0A9N9YTJ7"/>
<dbReference type="Proteomes" id="UP000775872">
    <property type="component" value="Unassembled WGS sequence"/>
</dbReference>
<keyword evidence="2" id="KW-1185">Reference proteome</keyword>
<name>A0A9N9YTJ7_9HYPO</name>
<organism evidence="1 2">
    <name type="scientific">Clonostachys solani</name>
    <dbReference type="NCBI Taxonomy" id="160281"/>
    <lineage>
        <taxon>Eukaryota</taxon>
        <taxon>Fungi</taxon>
        <taxon>Dikarya</taxon>
        <taxon>Ascomycota</taxon>
        <taxon>Pezizomycotina</taxon>
        <taxon>Sordariomycetes</taxon>
        <taxon>Hypocreomycetidae</taxon>
        <taxon>Hypocreales</taxon>
        <taxon>Bionectriaceae</taxon>
        <taxon>Clonostachys</taxon>
    </lineage>
</organism>
<sequence>MCTGQSVLYHHIPPCTRGPSHSISYTYCPYAVRDPATMRIVDTCPNVIHLPSSLAVGAAWPACFIVSPECSSGLCRLEDLDGAWMCCRCRRSGNTHVYCLQPKTGSPDTFCYHRVCQGCTRAFMS</sequence>
<dbReference type="EMBL" id="CABFOC020000005">
    <property type="protein sequence ID" value="CAH0044486.1"/>
    <property type="molecule type" value="Genomic_DNA"/>
</dbReference>
<reference evidence="1" key="1">
    <citation type="submission" date="2021-10" db="EMBL/GenBank/DDBJ databases">
        <authorList>
            <person name="Piombo E."/>
        </authorList>
    </citation>
    <scope>NUCLEOTIDE SEQUENCE</scope>
</reference>
<protein>
    <submittedName>
        <fullName evidence="1">Uncharacterized protein</fullName>
    </submittedName>
</protein>
<evidence type="ECO:0000313" key="2">
    <source>
        <dbReference type="Proteomes" id="UP000775872"/>
    </source>
</evidence>
<gene>
    <name evidence="1" type="ORF">CSOL1703_00010233</name>
</gene>
<dbReference type="OrthoDB" id="5220127at2759"/>
<comment type="caution">
    <text evidence="1">The sequence shown here is derived from an EMBL/GenBank/DDBJ whole genome shotgun (WGS) entry which is preliminary data.</text>
</comment>
<accession>A0A9N9YTJ7</accession>
<evidence type="ECO:0000313" key="1">
    <source>
        <dbReference type="EMBL" id="CAH0044486.1"/>
    </source>
</evidence>
<proteinExistence type="predicted"/>